<dbReference type="Gene3D" id="2.40.10.10">
    <property type="entry name" value="Trypsin-like serine proteases"/>
    <property type="match status" value="1"/>
</dbReference>
<proteinExistence type="predicted"/>
<protein>
    <recommendedName>
        <fullName evidence="3">Serine protease</fullName>
    </recommendedName>
</protein>
<evidence type="ECO:0000313" key="2">
    <source>
        <dbReference type="Proteomes" id="UP000002943"/>
    </source>
</evidence>
<dbReference type="InterPro" id="IPR043504">
    <property type="entry name" value="Peptidase_S1_PA_chymotrypsin"/>
</dbReference>
<evidence type="ECO:0000313" key="1">
    <source>
        <dbReference type="EMBL" id="EFP95229.1"/>
    </source>
</evidence>
<dbReference type="RefSeq" id="WP_009602995.1">
    <property type="nucleotide sequence ID" value="NZ_AEIU01000099.1"/>
</dbReference>
<sequence>MACFKWIYSAVFLLLVVTLVSGCANGRLTAVTEHPALDYEMTGIPILFFGFGTSTPITPNLSLTAAHVAKTNYDKVIAYHPECDLALVESDNSVQSFSSLGLVYPNDKVQTFGMNFTGQVLRGDGAYHRDLMLIESKYFKACPASITDAPVQDGMSGGGVYNEANELVGIIAAVARKGDIRLLNGEQLPIERVSIFVALNFVRDWLDAQVQSYYGAQVYRLTWHDSKAQGQILADNH</sequence>
<gene>
    <name evidence="1" type="ORF">VIBC2010_19670</name>
</gene>
<dbReference type="SUPFAM" id="SSF50494">
    <property type="entry name" value="Trypsin-like serine proteases"/>
    <property type="match status" value="1"/>
</dbReference>
<dbReference type="OrthoDB" id="6535212at2"/>
<accession>E3BP97</accession>
<reference evidence="1 2" key="1">
    <citation type="journal article" date="2012" name="Int. J. Syst. Evol. Microbiol.">
        <title>Vibrio caribbeanicus sp. nov., isolated from the marine sponge Scleritoderma cyanea.</title>
        <authorList>
            <person name="Hoffmann M."/>
            <person name="Monday S.R."/>
            <person name="Allard M.W."/>
            <person name="Strain E.A."/>
            <person name="Whittaker P."/>
            <person name="Naum M."/>
            <person name="McCarthy P.J."/>
            <person name="Lopez J.V."/>
            <person name="Fischer M."/>
            <person name="Brown E.W."/>
        </authorList>
    </citation>
    <scope>NUCLEOTIDE SEQUENCE [LARGE SCALE GENOMIC DNA]</scope>
    <source>
        <strain evidence="1 2">ATCC BAA-2122</strain>
    </source>
</reference>
<dbReference type="PROSITE" id="PS51257">
    <property type="entry name" value="PROKAR_LIPOPROTEIN"/>
    <property type="match status" value="1"/>
</dbReference>
<evidence type="ECO:0008006" key="3">
    <source>
        <dbReference type="Google" id="ProtNLM"/>
    </source>
</evidence>
<dbReference type="STRING" id="796620.VIBC2010_19670"/>
<dbReference type="AlphaFoldDB" id="E3BP97"/>
<dbReference type="EMBL" id="AEIU01000099">
    <property type="protein sequence ID" value="EFP95229.1"/>
    <property type="molecule type" value="Genomic_DNA"/>
</dbReference>
<dbReference type="Proteomes" id="UP000002943">
    <property type="component" value="Unassembled WGS sequence"/>
</dbReference>
<name>E3BP97_9VIBR</name>
<dbReference type="InterPro" id="IPR009003">
    <property type="entry name" value="Peptidase_S1_PA"/>
</dbReference>
<comment type="caution">
    <text evidence="1">The sequence shown here is derived from an EMBL/GenBank/DDBJ whole genome shotgun (WGS) entry which is preliminary data.</text>
</comment>
<keyword evidence="2" id="KW-1185">Reference proteome</keyword>
<organism evidence="1 2">
    <name type="scientific">Vibrio caribbeanicus ATCC BAA-2122</name>
    <dbReference type="NCBI Taxonomy" id="796620"/>
    <lineage>
        <taxon>Bacteria</taxon>
        <taxon>Pseudomonadati</taxon>
        <taxon>Pseudomonadota</taxon>
        <taxon>Gammaproteobacteria</taxon>
        <taxon>Vibrionales</taxon>
        <taxon>Vibrionaceae</taxon>
        <taxon>Vibrio</taxon>
    </lineage>
</organism>
<dbReference type="eggNOG" id="COG0265">
    <property type="taxonomic scope" value="Bacteria"/>
</dbReference>